<name>A0A3N4KT94_9PEZI</name>
<dbReference type="InterPro" id="IPR007111">
    <property type="entry name" value="NACHT_NTPase"/>
</dbReference>
<dbReference type="AlphaFoldDB" id="A0A3N4KT94"/>
<dbReference type="PANTHER" id="PTHR10039:SF5">
    <property type="entry name" value="NACHT DOMAIN-CONTAINING PROTEIN"/>
    <property type="match status" value="1"/>
</dbReference>
<dbReference type="Pfam" id="PF24883">
    <property type="entry name" value="NPHP3_N"/>
    <property type="match status" value="1"/>
</dbReference>
<dbReference type="OrthoDB" id="427518at2759"/>
<evidence type="ECO:0000313" key="3">
    <source>
        <dbReference type="EMBL" id="RPB12639.1"/>
    </source>
</evidence>
<keyword evidence="1" id="KW-0677">Repeat</keyword>
<dbReference type="PROSITE" id="PS50837">
    <property type="entry name" value="NACHT"/>
    <property type="match status" value="1"/>
</dbReference>
<feature type="domain" description="NACHT" evidence="2">
    <location>
        <begin position="288"/>
        <end position="437"/>
    </location>
</feature>
<gene>
    <name evidence="3" type="ORF">P167DRAFT_150293</name>
</gene>
<dbReference type="Proteomes" id="UP000277580">
    <property type="component" value="Unassembled WGS sequence"/>
</dbReference>
<protein>
    <recommendedName>
        <fullName evidence="2">NACHT domain-containing protein</fullName>
    </recommendedName>
</protein>
<reference evidence="3 4" key="1">
    <citation type="journal article" date="2018" name="Nat. Ecol. Evol.">
        <title>Pezizomycetes genomes reveal the molecular basis of ectomycorrhizal truffle lifestyle.</title>
        <authorList>
            <person name="Murat C."/>
            <person name="Payen T."/>
            <person name="Noel B."/>
            <person name="Kuo A."/>
            <person name="Morin E."/>
            <person name="Chen J."/>
            <person name="Kohler A."/>
            <person name="Krizsan K."/>
            <person name="Balestrini R."/>
            <person name="Da Silva C."/>
            <person name="Montanini B."/>
            <person name="Hainaut M."/>
            <person name="Levati E."/>
            <person name="Barry K.W."/>
            <person name="Belfiori B."/>
            <person name="Cichocki N."/>
            <person name="Clum A."/>
            <person name="Dockter R.B."/>
            <person name="Fauchery L."/>
            <person name="Guy J."/>
            <person name="Iotti M."/>
            <person name="Le Tacon F."/>
            <person name="Lindquist E.A."/>
            <person name="Lipzen A."/>
            <person name="Malagnac F."/>
            <person name="Mello A."/>
            <person name="Molinier V."/>
            <person name="Miyauchi S."/>
            <person name="Poulain J."/>
            <person name="Riccioni C."/>
            <person name="Rubini A."/>
            <person name="Sitrit Y."/>
            <person name="Splivallo R."/>
            <person name="Traeger S."/>
            <person name="Wang M."/>
            <person name="Zifcakova L."/>
            <person name="Wipf D."/>
            <person name="Zambonelli A."/>
            <person name="Paolocci F."/>
            <person name="Nowrousian M."/>
            <person name="Ottonello S."/>
            <person name="Baldrian P."/>
            <person name="Spatafora J.W."/>
            <person name="Henrissat B."/>
            <person name="Nagy L.G."/>
            <person name="Aury J.M."/>
            <person name="Wincker P."/>
            <person name="Grigoriev I.V."/>
            <person name="Bonfante P."/>
            <person name="Martin F.M."/>
        </authorList>
    </citation>
    <scope>NUCLEOTIDE SEQUENCE [LARGE SCALE GENOMIC DNA]</scope>
    <source>
        <strain evidence="3 4">CCBAS932</strain>
    </source>
</reference>
<proteinExistence type="predicted"/>
<dbReference type="PANTHER" id="PTHR10039">
    <property type="entry name" value="AMELOGENIN"/>
    <property type="match status" value="1"/>
</dbReference>
<evidence type="ECO:0000313" key="4">
    <source>
        <dbReference type="Proteomes" id="UP000277580"/>
    </source>
</evidence>
<organism evidence="3 4">
    <name type="scientific">Morchella conica CCBAS932</name>
    <dbReference type="NCBI Taxonomy" id="1392247"/>
    <lineage>
        <taxon>Eukaryota</taxon>
        <taxon>Fungi</taxon>
        <taxon>Dikarya</taxon>
        <taxon>Ascomycota</taxon>
        <taxon>Pezizomycotina</taxon>
        <taxon>Pezizomycetes</taxon>
        <taxon>Pezizales</taxon>
        <taxon>Morchellaceae</taxon>
        <taxon>Morchella</taxon>
    </lineage>
</organism>
<dbReference type="InParanoid" id="A0A3N4KT94"/>
<accession>A0A3N4KT94</accession>
<dbReference type="SUPFAM" id="SSF52540">
    <property type="entry name" value="P-loop containing nucleoside triphosphate hydrolases"/>
    <property type="match status" value="1"/>
</dbReference>
<dbReference type="InterPro" id="IPR056884">
    <property type="entry name" value="NPHP3-like_N"/>
</dbReference>
<evidence type="ECO:0000256" key="1">
    <source>
        <dbReference type="ARBA" id="ARBA00022737"/>
    </source>
</evidence>
<dbReference type="Gene3D" id="3.40.50.300">
    <property type="entry name" value="P-loop containing nucleotide triphosphate hydrolases"/>
    <property type="match status" value="1"/>
</dbReference>
<sequence>MDYMAPGIEETPAFFFMQHNLDYQNWISKTGHVHTLVYKSFPCLPYAMPHLIQIIQATEETCFLLHFSLMGVPKAALEQTWGSNKPMVSLVVWTFCCQIIEAFPQDQGRCLSQVFLNVLLTSLRNDELIEIHGDHENAFHTIINSKSDTLWNALEVLLKAADFCTTHSGLSWKTSKPSLRIILGSGPAKDEWEKIIHDLRLLMKRLTSKFSTVKLLITDLPDTVSIQLVPPSEMLVFYDEERQECLNTLHFKNLRYDKIAVHHSDTLAWLWKSPEYKLWISFKHPDSGLLFIEGKPGSGKSTLVRYFADNFTPPSDAIVLKFFYNTRDGEHERDHRNMLRTLLYQILKADESFFIHFQSIYRREGGGRIEWCSKDMKDILRACKTHLRPRMIYLIIDAMDESACTDRTDIVQFLHVLSAPALNNRECMVYIFLASRPINELQSSNWSERQVIRLQEKNRGDIERYTHNLLQNKDFTSVNSEVKQEIEGYILKFSDGVFIWVCLVLKELAEEVMNDSRRSTLISFLESLPKSLESLYECMLQRLTRNKGQARIDGKRILQFCLFSGRAMALVDLKHALAIPGLAEDEEPDYKVWMSEIPGDISKTLTHCVGGFVDVKAST</sequence>
<keyword evidence="4" id="KW-1185">Reference proteome</keyword>
<dbReference type="InterPro" id="IPR027417">
    <property type="entry name" value="P-loop_NTPase"/>
</dbReference>
<dbReference type="EMBL" id="ML119127">
    <property type="protein sequence ID" value="RPB12639.1"/>
    <property type="molecule type" value="Genomic_DNA"/>
</dbReference>
<evidence type="ECO:0000259" key="2">
    <source>
        <dbReference type="PROSITE" id="PS50837"/>
    </source>
</evidence>